<sequence length="296" mass="32712">MNELIIISLAGFLTGITTYMFGFGGGFVVVPFVYQMLSNQYPHNPNVMHVAVATSTAVMIFNSSFATYINWKKGNISKNLVYPLIIFIALGAVIGSLMSGAINDYFIRYAFIVYMVITIIDCLFRRGFFKQVSKKELSVQTYSVGGIFIGIIATILGVGGSVMTVPLLRRHGNTMSDSVACANPLTLPMAIFGSFVYSLYSSDTGMKDYHFIGLINISILILLVIFGGFGISLARFIPKIPDSIHSKIYIWLLICVTIAITVQAVPKYLFIYRYFGTDLTQWIATDNPDTSEPLII</sequence>
<dbReference type="Pfam" id="PF01925">
    <property type="entry name" value="TauE"/>
    <property type="match status" value="1"/>
</dbReference>
<name>A0A085JEY0_9GAMM</name>
<comment type="caution">
    <text evidence="7">The sequence shown here is derived from an EMBL/GenBank/DDBJ whole genome shotgun (WGS) entry which is preliminary data.</text>
</comment>
<comment type="subcellular location">
    <subcellularLocation>
        <location evidence="6">Cell membrane</location>
        <topology evidence="6">Multi-pass membrane protein</topology>
    </subcellularLocation>
    <subcellularLocation>
        <location evidence="1">Membrane</location>
        <topology evidence="1">Multi-pass membrane protein</topology>
    </subcellularLocation>
</comment>
<dbReference type="GO" id="GO:0005886">
    <property type="term" value="C:plasma membrane"/>
    <property type="evidence" value="ECO:0007669"/>
    <property type="project" value="UniProtKB-SubCell"/>
</dbReference>
<proteinExistence type="inferred from homology"/>
<keyword evidence="3 6" id="KW-0812">Transmembrane</keyword>
<evidence type="ECO:0000256" key="1">
    <source>
        <dbReference type="ARBA" id="ARBA00004141"/>
    </source>
</evidence>
<feature type="transmembrane region" description="Helical" evidence="6">
    <location>
        <begin position="185"/>
        <end position="202"/>
    </location>
</feature>
<dbReference type="RefSeq" id="WP_071780107.1">
    <property type="nucleotide sequence ID" value="NZ_ATMJ01000021.1"/>
</dbReference>
<evidence type="ECO:0000256" key="5">
    <source>
        <dbReference type="ARBA" id="ARBA00023136"/>
    </source>
</evidence>
<feature type="transmembrane region" description="Helical" evidence="6">
    <location>
        <begin position="80"/>
        <end position="99"/>
    </location>
</feature>
<dbReference type="PANTHER" id="PTHR43701">
    <property type="entry name" value="MEMBRANE TRANSPORTER PROTEIN MJ0441-RELATED"/>
    <property type="match status" value="1"/>
</dbReference>
<dbReference type="InterPro" id="IPR051598">
    <property type="entry name" value="TSUP/Inactive_protease-like"/>
</dbReference>
<dbReference type="Proteomes" id="UP000028602">
    <property type="component" value="Unassembled WGS sequence"/>
</dbReference>
<feature type="transmembrane region" description="Helical" evidence="6">
    <location>
        <begin position="214"/>
        <end position="236"/>
    </location>
</feature>
<dbReference type="EMBL" id="JMPR01000035">
    <property type="protein sequence ID" value="KFD19026.1"/>
    <property type="molecule type" value="Genomic_DNA"/>
</dbReference>
<evidence type="ECO:0000256" key="4">
    <source>
        <dbReference type="ARBA" id="ARBA00022989"/>
    </source>
</evidence>
<feature type="transmembrane region" description="Helical" evidence="6">
    <location>
        <begin position="46"/>
        <end position="68"/>
    </location>
</feature>
<dbReference type="eggNOG" id="COG0730">
    <property type="taxonomic scope" value="Bacteria"/>
</dbReference>
<feature type="transmembrane region" description="Helical" evidence="6">
    <location>
        <begin position="144"/>
        <end position="165"/>
    </location>
</feature>
<evidence type="ECO:0000313" key="8">
    <source>
        <dbReference type="Proteomes" id="UP000028602"/>
    </source>
</evidence>
<gene>
    <name evidence="7" type="ORF">GTPT_2327</name>
</gene>
<dbReference type="OrthoDB" id="3431260at2"/>
<feature type="transmembrane region" description="Helical" evidence="6">
    <location>
        <begin position="12"/>
        <end position="34"/>
    </location>
</feature>
<keyword evidence="5 6" id="KW-0472">Membrane</keyword>
<evidence type="ECO:0000256" key="2">
    <source>
        <dbReference type="ARBA" id="ARBA00009142"/>
    </source>
</evidence>
<evidence type="ECO:0000256" key="3">
    <source>
        <dbReference type="ARBA" id="ARBA00022692"/>
    </source>
</evidence>
<evidence type="ECO:0000313" key="7">
    <source>
        <dbReference type="EMBL" id="KFD19026.1"/>
    </source>
</evidence>
<keyword evidence="4 6" id="KW-1133">Transmembrane helix</keyword>
<keyword evidence="6" id="KW-1003">Cell membrane</keyword>
<dbReference type="InterPro" id="IPR002781">
    <property type="entry name" value="TM_pro_TauE-like"/>
</dbReference>
<feature type="transmembrane region" description="Helical" evidence="6">
    <location>
        <begin position="105"/>
        <end position="124"/>
    </location>
</feature>
<protein>
    <recommendedName>
        <fullName evidence="6">Probable membrane transporter protein</fullName>
    </recommendedName>
</protein>
<organism evidence="7 8">
    <name type="scientific">Tatumella ptyseos ATCC 33301</name>
    <dbReference type="NCBI Taxonomy" id="1005995"/>
    <lineage>
        <taxon>Bacteria</taxon>
        <taxon>Pseudomonadati</taxon>
        <taxon>Pseudomonadota</taxon>
        <taxon>Gammaproteobacteria</taxon>
        <taxon>Enterobacterales</taxon>
        <taxon>Erwiniaceae</taxon>
        <taxon>Tatumella</taxon>
    </lineage>
</organism>
<accession>A0A085JEY0</accession>
<feature type="transmembrane region" description="Helical" evidence="6">
    <location>
        <begin position="248"/>
        <end position="265"/>
    </location>
</feature>
<dbReference type="PANTHER" id="PTHR43701:SF2">
    <property type="entry name" value="MEMBRANE TRANSPORTER PROTEIN YJNA-RELATED"/>
    <property type="match status" value="1"/>
</dbReference>
<comment type="similarity">
    <text evidence="2 6">Belongs to the 4-toluene sulfonate uptake permease (TSUP) (TC 2.A.102) family.</text>
</comment>
<keyword evidence="8" id="KW-1185">Reference proteome</keyword>
<reference evidence="7 8" key="1">
    <citation type="submission" date="2014-05" db="EMBL/GenBank/DDBJ databases">
        <title>ATOL: Assembling a taxonomically balanced genome-scale reconstruction of the evolutionary history of the Enterobacteriaceae.</title>
        <authorList>
            <person name="Plunkett G.III."/>
            <person name="Neeno-Eckwall E.C."/>
            <person name="Glasner J.D."/>
            <person name="Perna N.T."/>
        </authorList>
    </citation>
    <scope>NUCLEOTIDE SEQUENCE [LARGE SCALE GENOMIC DNA]</scope>
    <source>
        <strain evidence="7 8">ATCC 33301</strain>
    </source>
</reference>
<evidence type="ECO:0000256" key="6">
    <source>
        <dbReference type="RuleBase" id="RU363041"/>
    </source>
</evidence>
<dbReference type="AlphaFoldDB" id="A0A085JEY0"/>